<dbReference type="InterPro" id="IPR050348">
    <property type="entry name" value="Protein-Tyr_Phosphatase"/>
</dbReference>
<dbReference type="InterPro" id="IPR029021">
    <property type="entry name" value="Prot-tyrosine_phosphatase-like"/>
</dbReference>
<evidence type="ECO:0000256" key="3">
    <source>
        <dbReference type="ARBA" id="ARBA00022801"/>
    </source>
</evidence>
<keyword evidence="4" id="KW-0904">Protein phosphatase</keyword>
<accession>A0ABQ9H2H5</accession>
<feature type="domain" description="Tyrosine-protein phosphatase" evidence="5">
    <location>
        <begin position="1"/>
        <end position="89"/>
    </location>
</feature>
<evidence type="ECO:0000256" key="4">
    <source>
        <dbReference type="ARBA" id="ARBA00022912"/>
    </source>
</evidence>
<protein>
    <recommendedName>
        <fullName evidence="2">protein-tyrosine-phosphatase</fullName>
        <ecNumber evidence="2">3.1.3.48</ecNumber>
    </recommendedName>
</protein>
<gene>
    <name evidence="6" type="ORF">PR048_019083</name>
</gene>
<evidence type="ECO:0000259" key="5">
    <source>
        <dbReference type="PROSITE" id="PS50055"/>
    </source>
</evidence>
<dbReference type="PANTHER" id="PTHR19134">
    <property type="entry name" value="RECEPTOR-TYPE TYROSINE-PROTEIN PHOSPHATASE"/>
    <property type="match status" value="1"/>
</dbReference>
<keyword evidence="3" id="KW-0378">Hydrolase</keyword>
<proteinExistence type="inferred from homology"/>
<evidence type="ECO:0000256" key="1">
    <source>
        <dbReference type="ARBA" id="ARBA00009580"/>
    </source>
</evidence>
<evidence type="ECO:0000256" key="2">
    <source>
        <dbReference type="ARBA" id="ARBA00013064"/>
    </source>
</evidence>
<dbReference type="SUPFAM" id="SSF52799">
    <property type="entry name" value="(Phosphotyrosine protein) phosphatases II"/>
    <property type="match status" value="1"/>
</dbReference>
<name>A0ABQ9H2H5_9NEOP</name>
<dbReference type="InterPro" id="IPR000242">
    <property type="entry name" value="PTP_cat"/>
</dbReference>
<evidence type="ECO:0000313" key="7">
    <source>
        <dbReference type="Proteomes" id="UP001159363"/>
    </source>
</evidence>
<dbReference type="PROSITE" id="PS50055">
    <property type="entry name" value="TYR_PHOSPHATASE_PTP"/>
    <property type="match status" value="1"/>
</dbReference>
<dbReference type="EC" id="3.1.3.48" evidence="2"/>
<keyword evidence="7" id="KW-1185">Reference proteome</keyword>
<sequence length="107" mass="12166">MHSYRHLRVCCHCTASVILQRALIADEALHMVTFYLDLNSACVQGYSGEVEYIAAQGPKEETCEDFWNMVLQQNVHLMLMLTQFEENDKVRSVSVRTSVPCLSLLGK</sequence>
<evidence type="ECO:0000313" key="6">
    <source>
        <dbReference type="EMBL" id="KAJ8878505.1"/>
    </source>
</evidence>
<dbReference type="Gene3D" id="3.90.190.10">
    <property type="entry name" value="Protein tyrosine phosphatase superfamily"/>
    <property type="match status" value="1"/>
</dbReference>
<dbReference type="Proteomes" id="UP001159363">
    <property type="component" value="Chromosome 6"/>
</dbReference>
<dbReference type="Pfam" id="PF00102">
    <property type="entry name" value="Y_phosphatase"/>
    <property type="match status" value="1"/>
</dbReference>
<dbReference type="PANTHER" id="PTHR19134:SF562">
    <property type="entry name" value="PROTEIN-TYROSINE-PHOSPHATASE"/>
    <property type="match status" value="1"/>
</dbReference>
<comment type="similarity">
    <text evidence="1">Belongs to the protein-tyrosine phosphatase family.</text>
</comment>
<reference evidence="6 7" key="1">
    <citation type="submission" date="2023-02" db="EMBL/GenBank/DDBJ databases">
        <title>LHISI_Scaffold_Assembly.</title>
        <authorList>
            <person name="Stuart O.P."/>
            <person name="Cleave R."/>
            <person name="Magrath M.J.L."/>
            <person name="Mikheyev A.S."/>
        </authorList>
    </citation>
    <scope>NUCLEOTIDE SEQUENCE [LARGE SCALE GENOMIC DNA]</scope>
    <source>
        <strain evidence="6">Daus_M_001</strain>
        <tissue evidence="6">Leg muscle</tissue>
    </source>
</reference>
<comment type="caution">
    <text evidence="6">The sequence shown here is derived from an EMBL/GenBank/DDBJ whole genome shotgun (WGS) entry which is preliminary data.</text>
</comment>
<organism evidence="6 7">
    <name type="scientific">Dryococelus australis</name>
    <dbReference type="NCBI Taxonomy" id="614101"/>
    <lineage>
        <taxon>Eukaryota</taxon>
        <taxon>Metazoa</taxon>
        <taxon>Ecdysozoa</taxon>
        <taxon>Arthropoda</taxon>
        <taxon>Hexapoda</taxon>
        <taxon>Insecta</taxon>
        <taxon>Pterygota</taxon>
        <taxon>Neoptera</taxon>
        <taxon>Polyneoptera</taxon>
        <taxon>Phasmatodea</taxon>
        <taxon>Verophasmatodea</taxon>
        <taxon>Anareolatae</taxon>
        <taxon>Phasmatidae</taxon>
        <taxon>Eurycanthinae</taxon>
        <taxon>Dryococelus</taxon>
    </lineage>
</organism>
<dbReference type="EMBL" id="JARBHB010000007">
    <property type="protein sequence ID" value="KAJ8878505.1"/>
    <property type="molecule type" value="Genomic_DNA"/>
</dbReference>